<gene>
    <name evidence="1" type="ORF">FB382_003256</name>
</gene>
<proteinExistence type="predicted"/>
<dbReference type="RefSeq" id="WP_182540797.1">
    <property type="nucleotide sequence ID" value="NZ_JACGXA010000001.1"/>
</dbReference>
<evidence type="ECO:0000313" key="1">
    <source>
        <dbReference type="EMBL" id="MBA8804965.1"/>
    </source>
</evidence>
<dbReference type="EMBL" id="JACGXA010000001">
    <property type="protein sequence ID" value="MBA8804965.1"/>
    <property type="molecule type" value="Genomic_DNA"/>
</dbReference>
<reference evidence="1 2" key="1">
    <citation type="submission" date="2020-07" db="EMBL/GenBank/DDBJ databases">
        <title>Sequencing the genomes of 1000 actinobacteria strains.</title>
        <authorList>
            <person name="Klenk H.-P."/>
        </authorList>
    </citation>
    <scope>NUCLEOTIDE SEQUENCE [LARGE SCALE GENOMIC DNA]</scope>
    <source>
        <strain evidence="1 2">DSM 21349</strain>
    </source>
</reference>
<name>A0A7W3J2F7_9ACTN</name>
<comment type="caution">
    <text evidence="1">The sequence shown here is derived from an EMBL/GenBank/DDBJ whole genome shotgun (WGS) entry which is preliminary data.</text>
</comment>
<evidence type="ECO:0000313" key="2">
    <source>
        <dbReference type="Proteomes" id="UP000580910"/>
    </source>
</evidence>
<dbReference type="Proteomes" id="UP000580910">
    <property type="component" value="Unassembled WGS sequence"/>
</dbReference>
<protein>
    <submittedName>
        <fullName evidence="1">Uncharacterized protein</fullName>
    </submittedName>
</protein>
<dbReference type="AlphaFoldDB" id="A0A7W3J2F7"/>
<keyword evidence="2" id="KW-1185">Reference proteome</keyword>
<accession>A0A7W3J2F7</accession>
<organism evidence="1 2">
    <name type="scientific">Nocardioides ginsengisegetis</name>
    <dbReference type="NCBI Taxonomy" id="661491"/>
    <lineage>
        <taxon>Bacteria</taxon>
        <taxon>Bacillati</taxon>
        <taxon>Actinomycetota</taxon>
        <taxon>Actinomycetes</taxon>
        <taxon>Propionibacteriales</taxon>
        <taxon>Nocardioidaceae</taxon>
        <taxon>Nocardioides</taxon>
    </lineage>
</organism>
<sequence>MAVKVRSRMSSSPTRWVNRTGLPVKVYGRGGSITTLEPSSTTARVELDAIERTVVNVLGSEIETIDQHLGRVVDLPDPTEDVGVIVTSAVAGAARTNRDDLWVPHDLIPDDRDAGISCRSLIRLIRSD</sequence>